<gene>
    <name evidence="2" type="ORF">CLV73_2467</name>
</gene>
<evidence type="ECO:0000313" key="2">
    <source>
        <dbReference type="EMBL" id="PJJ64112.1"/>
    </source>
</evidence>
<proteinExistence type="predicted"/>
<sequence>MRISLMILCFYSILSCNGKLKNEDDFVIFKVNPKLENVSLYWKDDDGTILKSIKNLKNKVEHDNKRLIFAMNGGMFEMNNSPKGLYIENFKILNKLDTLSGKGNFYLNPNGVFYLTKNNDAELIETKAFKYHSNIKYATQSGPMLLFSGEINPIFQENSQNVNVRNGVGILKDGNIVFIMSKKEVNFYNFASIFKELGCIKALYLDGFVSRTYYPDKKWIQKDGDFGVMIGVTELKK</sequence>
<accession>A0A2M9C115</accession>
<evidence type="ECO:0000259" key="1">
    <source>
        <dbReference type="Pfam" id="PF09992"/>
    </source>
</evidence>
<dbReference type="Proteomes" id="UP000228740">
    <property type="component" value="Unassembled WGS sequence"/>
</dbReference>
<dbReference type="OrthoDB" id="5515706at2"/>
<feature type="domain" description="Phosphodiester glycosidase" evidence="1">
    <location>
        <begin position="67"/>
        <end position="220"/>
    </location>
</feature>
<name>A0A2M9C115_9FLAO</name>
<reference evidence="2 3" key="1">
    <citation type="submission" date="2017-11" db="EMBL/GenBank/DDBJ databases">
        <title>Genomic Encyclopedia of Archaeal and Bacterial Type Strains, Phase II (KMG-II): From Individual Species to Whole Genera.</title>
        <authorList>
            <person name="Goeker M."/>
        </authorList>
    </citation>
    <scope>NUCLEOTIDE SEQUENCE [LARGE SCALE GENOMIC DNA]</scope>
    <source>
        <strain evidence="2 3">DSM 27617</strain>
    </source>
</reference>
<organism evidence="2 3">
    <name type="scientific">Chryseobacterium geocarposphaerae</name>
    <dbReference type="NCBI Taxonomy" id="1416776"/>
    <lineage>
        <taxon>Bacteria</taxon>
        <taxon>Pseudomonadati</taxon>
        <taxon>Bacteroidota</taxon>
        <taxon>Flavobacteriia</taxon>
        <taxon>Flavobacteriales</taxon>
        <taxon>Weeksellaceae</taxon>
        <taxon>Chryseobacterium group</taxon>
        <taxon>Chryseobacterium</taxon>
    </lineage>
</organism>
<dbReference type="InterPro" id="IPR018711">
    <property type="entry name" value="NAGPA"/>
</dbReference>
<comment type="caution">
    <text evidence="2">The sequence shown here is derived from an EMBL/GenBank/DDBJ whole genome shotgun (WGS) entry which is preliminary data.</text>
</comment>
<dbReference type="PROSITE" id="PS51257">
    <property type="entry name" value="PROKAR_LIPOPROTEIN"/>
    <property type="match status" value="1"/>
</dbReference>
<dbReference type="Pfam" id="PF09992">
    <property type="entry name" value="NAGPA"/>
    <property type="match status" value="1"/>
</dbReference>
<dbReference type="AlphaFoldDB" id="A0A2M9C115"/>
<keyword evidence="3" id="KW-1185">Reference proteome</keyword>
<protein>
    <submittedName>
        <fullName evidence="2">Uncharacterized protein YigE (DUF2233 family)</fullName>
    </submittedName>
</protein>
<dbReference type="EMBL" id="PGFD01000002">
    <property type="protein sequence ID" value="PJJ64112.1"/>
    <property type="molecule type" value="Genomic_DNA"/>
</dbReference>
<dbReference type="RefSeq" id="WP_100377156.1">
    <property type="nucleotide sequence ID" value="NZ_PGFD01000002.1"/>
</dbReference>
<evidence type="ECO:0000313" key="3">
    <source>
        <dbReference type="Proteomes" id="UP000228740"/>
    </source>
</evidence>